<feature type="transmembrane region" description="Helical" evidence="8">
    <location>
        <begin position="168"/>
        <end position="188"/>
    </location>
</feature>
<evidence type="ECO:0000256" key="3">
    <source>
        <dbReference type="ARBA" id="ARBA00022448"/>
    </source>
</evidence>
<feature type="transmembrane region" description="Helical" evidence="8">
    <location>
        <begin position="322"/>
        <end position="340"/>
    </location>
</feature>
<gene>
    <name evidence="9" type="ORF">SNE40_019805</name>
</gene>
<keyword evidence="3" id="KW-0813">Transport</keyword>
<dbReference type="GO" id="GO:0022857">
    <property type="term" value="F:transmembrane transporter activity"/>
    <property type="evidence" value="ECO:0007669"/>
    <property type="project" value="InterPro"/>
</dbReference>
<protein>
    <recommendedName>
        <fullName evidence="11">Solute carrier family 35 member F2</fullName>
    </recommendedName>
</protein>
<dbReference type="AlphaFoldDB" id="A0AAN8G671"/>
<evidence type="ECO:0008006" key="11">
    <source>
        <dbReference type="Google" id="ProtNLM"/>
    </source>
</evidence>
<dbReference type="InterPro" id="IPR009262">
    <property type="entry name" value="SLC35_F1/F2/F6"/>
</dbReference>
<comment type="subcellular location">
    <subcellularLocation>
        <location evidence="1">Membrane</location>
        <topology evidence="1">Multi-pass membrane protein</topology>
    </subcellularLocation>
</comment>
<dbReference type="Pfam" id="PF06027">
    <property type="entry name" value="SLC35F"/>
    <property type="match status" value="1"/>
</dbReference>
<evidence type="ECO:0000313" key="10">
    <source>
        <dbReference type="Proteomes" id="UP001347796"/>
    </source>
</evidence>
<keyword evidence="4 8" id="KW-0812">Transmembrane</keyword>
<evidence type="ECO:0000256" key="7">
    <source>
        <dbReference type="ARBA" id="ARBA00037727"/>
    </source>
</evidence>
<feature type="transmembrane region" description="Helical" evidence="8">
    <location>
        <begin position="200"/>
        <end position="220"/>
    </location>
</feature>
<organism evidence="9 10">
    <name type="scientific">Patella caerulea</name>
    <name type="common">Rayed Mediterranean limpet</name>
    <dbReference type="NCBI Taxonomy" id="87958"/>
    <lineage>
        <taxon>Eukaryota</taxon>
        <taxon>Metazoa</taxon>
        <taxon>Spiralia</taxon>
        <taxon>Lophotrochozoa</taxon>
        <taxon>Mollusca</taxon>
        <taxon>Gastropoda</taxon>
        <taxon>Patellogastropoda</taxon>
        <taxon>Patelloidea</taxon>
        <taxon>Patellidae</taxon>
        <taxon>Patella</taxon>
    </lineage>
</organism>
<evidence type="ECO:0000256" key="2">
    <source>
        <dbReference type="ARBA" id="ARBA00007863"/>
    </source>
</evidence>
<reference evidence="9 10" key="1">
    <citation type="submission" date="2024-01" db="EMBL/GenBank/DDBJ databases">
        <title>The genome of the rayed Mediterranean limpet Patella caerulea (Linnaeus, 1758).</title>
        <authorList>
            <person name="Anh-Thu Weber A."/>
            <person name="Halstead-Nussloch G."/>
        </authorList>
    </citation>
    <scope>NUCLEOTIDE SEQUENCE [LARGE SCALE GENOMIC DNA]</scope>
    <source>
        <strain evidence="9">AATW-2023a</strain>
        <tissue evidence="9">Whole specimen</tissue>
    </source>
</reference>
<evidence type="ECO:0000256" key="8">
    <source>
        <dbReference type="SAM" id="Phobius"/>
    </source>
</evidence>
<dbReference type="InterPro" id="IPR037185">
    <property type="entry name" value="EmrE-like"/>
</dbReference>
<proteinExistence type="inferred from homology"/>
<comment type="caution">
    <text evidence="9">The sequence shown here is derived from an EMBL/GenBank/DDBJ whole genome shotgun (WGS) entry which is preliminary data.</text>
</comment>
<dbReference type="GO" id="GO:0016020">
    <property type="term" value="C:membrane"/>
    <property type="evidence" value="ECO:0007669"/>
    <property type="project" value="UniProtKB-SubCell"/>
</dbReference>
<keyword evidence="10" id="KW-1185">Reference proteome</keyword>
<feature type="transmembrane region" description="Helical" evidence="8">
    <location>
        <begin position="140"/>
        <end position="159"/>
    </location>
</feature>
<comment type="function">
    <text evidence="7">Putative solute transporter.</text>
</comment>
<dbReference type="Proteomes" id="UP001347796">
    <property type="component" value="Unassembled WGS sequence"/>
</dbReference>
<comment type="similarity">
    <text evidence="2">Belongs to the SLC35F solute transporter family.</text>
</comment>
<dbReference type="PANTHER" id="PTHR14233:SF4">
    <property type="entry name" value="SOLUTE CARRIER FAMILY 35 MEMBER F2"/>
    <property type="match status" value="1"/>
</dbReference>
<keyword evidence="5 8" id="KW-1133">Transmembrane helix</keyword>
<keyword evidence="6 8" id="KW-0472">Membrane</keyword>
<name>A0AAN8G671_PATCE</name>
<evidence type="ECO:0000256" key="1">
    <source>
        <dbReference type="ARBA" id="ARBA00004141"/>
    </source>
</evidence>
<dbReference type="EMBL" id="JAZGQO010000015">
    <property type="protein sequence ID" value="KAK6168608.1"/>
    <property type="molecule type" value="Genomic_DNA"/>
</dbReference>
<accession>A0AAN8G671</accession>
<sequence length="355" mass="39474">MDEESPLTQVDLPVNENYEKETLDSTHISCANRWFEKIFSREFAKTFFTGQFLSLMLCGTAVTSGLLQQYGINAPTSQCFLNYVLLSIVYGGYLGCRSGERTLSCIIKTQGWKYALLAVIDVEANYLVVKAYSFTSVTSVQVLDSFSIPAVMLLSYIFLRVKYHISHIIGAIICLIGIGGLILADVLAKNHPDISQASNIPVGDVLCIFGAILYSVSNVGEEYVVKNFARSEFLGIIGIFGSFVSGIQAIILERDRFEGVDFLSVKILLPWILYSICLFLLYSIMTIGIQYTSAAAINLAILSADFYALLVGVFVFNYTFHILYFFAMAFIVFGIIVYSIKDTENRVPNTPQQLD</sequence>
<evidence type="ECO:0000313" key="9">
    <source>
        <dbReference type="EMBL" id="KAK6168608.1"/>
    </source>
</evidence>
<dbReference type="PANTHER" id="PTHR14233">
    <property type="entry name" value="DUF914-RELATED"/>
    <property type="match status" value="1"/>
</dbReference>
<evidence type="ECO:0000256" key="4">
    <source>
        <dbReference type="ARBA" id="ARBA00022692"/>
    </source>
</evidence>
<feature type="transmembrane region" description="Helical" evidence="8">
    <location>
        <begin position="271"/>
        <end position="289"/>
    </location>
</feature>
<dbReference type="SUPFAM" id="SSF103481">
    <property type="entry name" value="Multidrug resistance efflux transporter EmrE"/>
    <property type="match status" value="2"/>
</dbReference>
<evidence type="ECO:0000256" key="6">
    <source>
        <dbReference type="ARBA" id="ARBA00023136"/>
    </source>
</evidence>
<feature type="transmembrane region" description="Helical" evidence="8">
    <location>
        <begin position="47"/>
        <end position="68"/>
    </location>
</feature>
<evidence type="ECO:0000256" key="5">
    <source>
        <dbReference type="ARBA" id="ARBA00022989"/>
    </source>
</evidence>
<feature type="transmembrane region" description="Helical" evidence="8">
    <location>
        <begin position="296"/>
        <end position="316"/>
    </location>
</feature>
<feature type="transmembrane region" description="Helical" evidence="8">
    <location>
        <begin position="232"/>
        <end position="251"/>
    </location>
</feature>
<feature type="transmembrane region" description="Helical" evidence="8">
    <location>
        <begin position="80"/>
        <end position="99"/>
    </location>
</feature>
<dbReference type="InterPro" id="IPR052221">
    <property type="entry name" value="SLC35F_Transporter"/>
</dbReference>